<reference evidence="3" key="1">
    <citation type="submission" date="2018-08" db="EMBL/GenBank/DDBJ databases">
        <authorList>
            <person name="Rodrigo-Torres L."/>
            <person name="Arahal R. D."/>
            <person name="Lucena T."/>
        </authorList>
    </citation>
    <scope>NUCLEOTIDE SEQUENCE [LARGE SCALE GENOMIC DNA]</scope>
    <source>
        <strain evidence="3">CECT 7235</strain>
    </source>
</reference>
<keyword evidence="3" id="KW-1185">Reference proteome</keyword>
<dbReference type="NCBIfam" id="TIGR01244">
    <property type="entry name" value="TIGR01244 family sulfur transferase"/>
    <property type="match status" value="1"/>
</dbReference>
<dbReference type="Gene3D" id="3.90.190.10">
    <property type="entry name" value="Protein tyrosine phosphatase superfamily"/>
    <property type="match status" value="1"/>
</dbReference>
<dbReference type="Proteomes" id="UP000272908">
    <property type="component" value="Unassembled WGS sequence"/>
</dbReference>
<dbReference type="OrthoDB" id="9805710at2"/>
<gene>
    <name evidence="2" type="primary">blh_2</name>
    <name evidence="2" type="ORF">ROE7235_01261</name>
</gene>
<keyword evidence="2" id="KW-0378">Hydrolase</keyword>
<dbReference type="InterPro" id="IPR029021">
    <property type="entry name" value="Prot-tyrosine_phosphatase-like"/>
</dbReference>
<proteinExistence type="predicted"/>
<name>A0A3B0M623_9RHOB</name>
<dbReference type="CDD" id="cd14503">
    <property type="entry name" value="PTP-bact"/>
    <property type="match status" value="1"/>
</dbReference>
<dbReference type="EC" id="3.-.-.-" evidence="2"/>
<dbReference type="RefSeq" id="WP_121093808.1">
    <property type="nucleotide sequence ID" value="NZ_UIHC01000009.1"/>
</dbReference>
<dbReference type="GO" id="GO:0016787">
    <property type="term" value="F:hydrolase activity"/>
    <property type="evidence" value="ECO:0007669"/>
    <property type="project" value="UniProtKB-KW"/>
</dbReference>
<protein>
    <submittedName>
        <fullName evidence="2">Beta-lactamase hydrolase-like protein</fullName>
        <ecNumber evidence="2">3.-.-.-</ecNumber>
    </submittedName>
</protein>
<dbReference type="SUPFAM" id="SSF52799">
    <property type="entry name" value="(Phosphotyrosine protein) phosphatases II"/>
    <property type="match status" value="1"/>
</dbReference>
<sequence>MDIRPLTDGYAVSPQIAAEDAAAIAAEGFKTVICNRPDGEVPTEFQADAIRAAVEAAGMSFVENPVVGGAITPENVSGQAAVISGQSGPVLAYCASGNRSSIVWAMAQAGVRPLEELIATPARYGYNLEPFRPVLEQLSKG</sequence>
<evidence type="ECO:0000313" key="3">
    <source>
        <dbReference type="Proteomes" id="UP000272908"/>
    </source>
</evidence>
<organism evidence="2 3">
    <name type="scientific">Roseinatronobacter ekhonensis</name>
    <dbReference type="NCBI Taxonomy" id="254356"/>
    <lineage>
        <taxon>Bacteria</taxon>
        <taxon>Pseudomonadati</taxon>
        <taxon>Pseudomonadota</taxon>
        <taxon>Alphaproteobacteria</taxon>
        <taxon>Rhodobacterales</taxon>
        <taxon>Paracoccaceae</taxon>
        <taxon>Roseinatronobacter</taxon>
    </lineage>
</organism>
<feature type="domain" description="Beta-lactamase hydrolase-like protein phosphatase-like" evidence="1">
    <location>
        <begin position="2"/>
        <end position="110"/>
    </location>
</feature>
<accession>A0A3B0M623</accession>
<dbReference type="Pfam" id="PF04273">
    <property type="entry name" value="BLH_phosphatase"/>
    <property type="match status" value="1"/>
</dbReference>
<evidence type="ECO:0000259" key="1">
    <source>
        <dbReference type="Pfam" id="PF04273"/>
    </source>
</evidence>
<dbReference type="InterPro" id="IPR005939">
    <property type="entry name" value="BLH_phosphatase-like"/>
</dbReference>
<dbReference type="EMBL" id="UIHC01000009">
    <property type="protein sequence ID" value="SUZ31515.1"/>
    <property type="molecule type" value="Genomic_DNA"/>
</dbReference>
<evidence type="ECO:0000313" key="2">
    <source>
        <dbReference type="EMBL" id="SUZ31515.1"/>
    </source>
</evidence>
<dbReference type="AlphaFoldDB" id="A0A3B0M623"/>